<comment type="caution">
    <text evidence="3">The sequence shown here is derived from an EMBL/GenBank/DDBJ whole genome shotgun (WGS) entry which is preliminary data.</text>
</comment>
<dbReference type="InParanoid" id="A0A1Y2AXN4"/>
<dbReference type="STRING" id="71784.A0A1Y2AXN4"/>
<keyword evidence="2" id="KW-1133">Transmembrane helix</keyword>
<keyword evidence="4" id="KW-1185">Reference proteome</keyword>
<keyword evidence="2" id="KW-0472">Membrane</keyword>
<feature type="region of interest" description="Disordered" evidence="1">
    <location>
        <begin position="345"/>
        <end position="376"/>
    </location>
</feature>
<accession>A0A1Y2AXN4</accession>
<gene>
    <name evidence="3" type="ORF">BCR39DRAFT_538425</name>
</gene>
<protein>
    <submittedName>
        <fullName evidence="3">Uncharacterized protein</fullName>
    </submittedName>
</protein>
<dbReference type="OrthoDB" id="191979at2759"/>
<evidence type="ECO:0000256" key="2">
    <source>
        <dbReference type="SAM" id="Phobius"/>
    </source>
</evidence>
<evidence type="ECO:0000256" key="1">
    <source>
        <dbReference type="SAM" id="MobiDB-lite"/>
    </source>
</evidence>
<reference evidence="3 4" key="1">
    <citation type="submission" date="2016-07" db="EMBL/GenBank/DDBJ databases">
        <title>Pervasive Adenine N6-methylation of Active Genes in Fungi.</title>
        <authorList>
            <consortium name="DOE Joint Genome Institute"/>
            <person name="Mondo S.J."/>
            <person name="Dannebaum R.O."/>
            <person name="Kuo R.C."/>
            <person name="Labutti K."/>
            <person name="Haridas S."/>
            <person name="Kuo A."/>
            <person name="Salamov A."/>
            <person name="Ahrendt S.R."/>
            <person name="Lipzen A."/>
            <person name="Sullivan W."/>
            <person name="Andreopoulos W.B."/>
            <person name="Clum A."/>
            <person name="Lindquist E."/>
            <person name="Daum C."/>
            <person name="Ramamoorthy G.K."/>
            <person name="Gryganskyi A."/>
            <person name="Culley D."/>
            <person name="Magnuson J.K."/>
            <person name="James T.Y."/>
            <person name="O'Malley M.A."/>
            <person name="Stajich J.E."/>
            <person name="Spatafora J.W."/>
            <person name="Visel A."/>
            <person name="Grigoriev I.V."/>
        </authorList>
    </citation>
    <scope>NUCLEOTIDE SEQUENCE [LARGE SCALE GENOMIC DNA]</scope>
    <source>
        <strain evidence="3 4">68-887.2</strain>
    </source>
</reference>
<keyword evidence="2" id="KW-0812">Transmembrane</keyword>
<name>A0A1Y2AXN4_9TREE</name>
<dbReference type="Proteomes" id="UP000193986">
    <property type="component" value="Unassembled WGS sequence"/>
</dbReference>
<dbReference type="AlphaFoldDB" id="A0A1Y2AXN4"/>
<feature type="transmembrane region" description="Helical" evidence="2">
    <location>
        <begin position="18"/>
        <end position="35"/>
    </location>
</feature>
<evidence type="ECO:0000313" key="4">
    <source>
        <dbReference type="Proteomes" id="UP000193986"/>
    </source>
</evidence>
<proteinExistence type="predicted"/>
<dbReference type="EMBL" id="MCFC01000039">
    <property type="protein sequence ID" value="ORY27349.1"/>
    <property type="molecule type" value="Genomic_DNA"/>
</dbReference>
<sequence>MPIHSVASLVDDIATNNIILAAFGFATVISLKAWAGGRKCTWERDWAGKMILIVAPPTPSILALLDHLLHLPSPPQILYLPPYASPLPAELLTILHTIRLGITSPLAQLHCEGLPPTPSAVREFTAKWAATPQGTTGEGGRRVDAIVLGAGWEVESSLKKPVEGGWTTHQFHFHLITSLLPHLLRVPAERNIRIISLVSPTWSAALPALNGQAKVGSTVQLTGLRSLNTMLVMRHFQLVLDTLASAVYAKSRPTDVPTGEDEEVKDRGKKRDETLRSNLMAISVVMPWARSEVVRGAVEADVSMFRWILYILLYPLLWIITPSSSRVIQSVLFALSAPVRYGPLDVSPKPARSTQEGEAPPAEDPDEDPRRSAVGGGDVVRDCAVITVPPVLCDPALARATYEDLEQQVEKGVKAQPKK</sequence>
<organism evidence="3 4">
    <name type="scientific">Naematelia encephala</name>
    <dbReference type="NCBI Taxonomy" id="71784"/>
    <lineage>
        <taxon>Eukaryota</taxon>
        <taxon>Fungi</taxon>
        <taxon>Dikarya</taxon>
        <taxon>Basidiomycota</taxon>
        <taxon>Agaricomycotina</taxon>
        <taxon>Tremellomycetes</taxon>
        <taxon>Tremellales</taxon>
        <taxon>Naemateliaceae</taxon>
        <taxon>Naematelia</taxon>
    </lineage>
</organism>
<evidence type="ECO:0000313" key="3">
    <source>
        <dbReference type="EMBL" id="ORY27349.1"/>
    </source>
</evidence>